<dbReference type="InterPro" id="IPR000871">
    <property type="entry name" value="Beta-lactam_class-A"/>
</dbReference>
<dbReference type="SUPFAM" id="SSF56601">
    <property type="entry name" value="beta-lactamase/transpeptidase-like"/>
    <property type="match status" value="1"/>
</dbReference>
<organism evidence="10 11">
    <name type="scientific">Kaistia terrae</name>
    <dbReference type="NCBI Taxonomy" id="537017"/>
    <lineage>
        <taxon>Bacteria</taxon>
        <taxon>Pseudomonadati</taxon>
        <taxon>Pseudomonadota</taxon>
        <taxon>Alphaproteobacteria</taxon>
        <taxon>Hyphomicrobiales</taxon>
        <taxon>Kaistiaceae</taxon>
        <taxon>Kaistia</taxon>
    </lineage>
</organism>
<dbReference type="Gene3D" id="3.40.710.10">
    <property type="entry name" value="DD-peptidase/beta-lactamase superfamily"/>
    <property type="match status" value="1"/>
</dbReference>
<feature type="domain" description="Beta-lactamase class A catalytic" evidence="9">
    <location>
        <begin position="51"/>
        <end position="268"/>
    </location>
</feature>
<dbReference type="InterPro" id="IPR023650">
    <property type="entry name" value="Beta-lactam_class-A_AS"/>
</dbReference>
<comment type="caution">
    <text evidence="10">The sequence shown here is derived from an EMBL/GenBank/DDBJ whole genome shotgun (WGS) entry which is preliminary data.</text>
</comment>
<keyword evidence="4 6" id="KW-0378">Hydrolase</keyword>
<comment type="catalytic activity">
    <reaction evidence="1 6">
        <text>a beta-lactam + H2O = a substituted beta-amino acid</text>
        <dbReference type="Rhea" id="RHEA:20401"/>
        <dbReference type="ChEBI" id="CHEBI:15377"/>
        <dbReference type="ChEBI" id="CHEBI:35627"/>
        <dbReference type="ChEBI" id="CHEBI:140347"/>
        <dbReference type="EC" id="3.5.2.6"/>
    </reaction>
</comment>
<evidence type="ECO:0000256" key="8">
    <source>
        <dbReference type="SAM" id="SignalP"/>
    </source>
</evidence>
<evidence type="ECO:0000256" key="1">
    <source>
        <dbReference type="ARBA" id="ARBA00001526"/>
    </source>
</evidence>
<accession>A0ABW0Q5N8</accession>
<keyword evidence="5 6" id="KW-0046">Antibiotic resistance</keyword>
<gene>
    <name evidence="10" type="primary">bla</name>
    <name evidence="10" type="ORF">ACFPP9_19495</name>
</gene>
<dbReference type="InterPro" id="IPR045155">
    <property type="entry name" value="Beta-lactam_cat"/>
</dbReference>
<dbReference type="Proteomes" id="UP001596150">
    <property type="component" value="Unassembled WGS sequence"/>
</dbReference>
<dbReference type="PROSITE" id="PS00146">
    <property type="entry name" value="BETA_LACTAMASE_A"/>
    <property type="match status" value="1"/>
</dbReference>
<dbReference type="NCBIfam" id="NF033103">
    <property type="entry name" value="bla_class_A"/>
    <property type="match status" value="1"/>
</dbReference>
<keyword evidence="11" id="KW-1185">Reference proteome</keyword>
<dbReference type="PANTHER" id="PTHR35333">
    <property type="entry name" value="BETA-LACTAMASE"/>
    <property type="match status" value="1"/>
</dbReference>
<dbReference type="InterPro" id="IPR006311">
    <property type="entry name" value="TAT_signal"/>
</dbReference>
<dbReference type="EC" id="3.5.2.6" evidence="3 6"/>
<dbReference type="GO" id="GO:0008800">
    <property type="term" value="F:beta-lactamase activity"/>
    <property type="evidence" value="ECO:0007669"/>
    <property type="project" value="UniProtKB-EC"/>
</dbReference>
<dbReference type="PRINTS" id="PR00118">
    <property type="entry name" value="BLACTAMASEA"/>
</dbReference>
<feature type="chain" id="PRO_5046557162" description="Beta-lactamase" evidence="8">
    <location>
        <begin position="29"/>
        <end position="297"/>
    </location>
</feature>
<dbReference type="PROSITE" id="PS51318">
    <property type="entry name" value="TAT"/>
    <property type="match status" value="1"/>
</dbReference>
<evidence type="ECO:0000256" key="6">
    <source>
        <dbReference type="RuleBase" id="RU361140"/>
    </source>
</evidence>
<dbReference type="InterPro" id="IPR012338">
    <property type="entry name" value="Beta-lactam/transpept-like"/>
</dbReference>
<comment type="similarity">
    <text evidence="2 6">Belongs to the class-A beta-lactamase family.</text>
</comment>
<protein>
    <recommendedName>
        <fullName evidence="3 6">Beta-lactamase</fullName>
        <ecNumber evidence="3 6">3.5.2.6</ecNumber>
    </recommendedName>
</protein>
<feature type="region of interest" description="Disordered" evidence="7">
    <location>
        <begin position="165"/>
        <end position="186"/>
    </location>
</feature>
<evidence type="ECO:0000259" key="9">
    <source>
        <dbReference type="Pfam" id="PF13354"/>
    </source>
</evidence>
<name>A0ABW0Q5N8_9HYPH</name>
<sequence>MTVLMTRRAAMIGSAALVMTGFSAGAFAESDPNALAKQFAALETRSKGRLGVSVLDTANGAVASYRGDERFPLCSTFKMLLAAAVLARVDAGTEQLDRLISFTPADLIPHAPIVEKYLDEGHASVGVLCAGTIQYSDNVAANLLLSTIGGPDGLTRYMASLGDSTTRLDRNEPTLNTSIPGDPRDSTTPIAMVGSMEKLLVGNALSAASRHQLNDWMIGNTTGAEKIRKGLPADWQVGDKTGMGDNGSTNDVAILWPPRRKPLLVAVYLTECKEPVAARNAVHAEVGRLVGAAFSDA</sequence>
<evidence type="ECO:0000313" key="11">
    <source>
        <dbReference type="Proteomes" id="UP001596150"/>
    </source>
</evidence>
<feature type="signal peptide" evidence="8">
    <location>
        <begin position="1"/>
        <end position="28"/>
    </location>
</feature>
<evidence type="ECO:0000256" key="4">
    <source>
        <dbReference type="ARBA" id="ARBA00022801"/>
    </source>
</evidence>
<evidence type="ECO:0000256" key="3">
    <source>
        <dbReference type="ARBA" id="ARBA00012865"/>
    </source>
</evidence>
<proteinExistence type="inferred from homology"/>
<evidence type="ECO:0000256" key="7">
    <source>
        <dbReference type="SAM" id="MobiDB-lite"/>
    </source>
</evidence>
<reference evidence="11" key="1">
    <citation type="journal article" date="2019" name="Int. J. Syst. Evol. Microbiol.">
        <title>The Global Catalogue of Microorganisms (GCM) 10K type strain sequencing project: providing services to taxonomists for standard genome sequencing and annotation.</title>
        <authorList>
            <consortium name="The Broad Institute Genomics Platform"/>
            <consortium name="The Broad Institute Genome Sequencing Center for Infectious Disease"/>
            <person name="Wu L."/>
            <person name="Ma J."/>
        </authorList>
    </citation>
    <scope>NUCLEOTIDE SEQUENCE [LARGE SCALE GENOMIC DNA]</scope>
    <source>
        <strain evidence="11">KACC 12633</strain>
    </source>
</reference>
<evidence type="ECO:0000256" key="5">
    <source>
        <dbReference type="ARBA" id="ARBA00023251"/>
    </source>
</evidence>
<dbReference type="PANTHER" id="PTHR35333:SF3">
    <property type="entry name" value="BETA-LACTAMASE-TYPE TRANSPEPTIDASE FOLD CONTAINING PROTEIN"/>
    <property type="match status" value="1"/>
</dbReference>
<keyword evidence="8" id="KW-0732">Signal</keyword>
<dbReference type="EMBL" id="JBHSML010000013">
    <property type="protein sequence ID" value="MFC5517974.1"/>
    <property type="molecule type" value="Genomic_DNA"/>
</dbReference>
<dbReference type="RefSeq" id="WP_266343848.1">
    <property type="nucleotide sequence ID" value="NZ_JAPKNH010000003.1"/>
</dbReference>
<evidence type="ECO:0000313" key="10">
    <source>
        <dbReference type="EMBL" id="MFC5517974.1"/>
    </source>
</evidence>
<evidence type="ECO:0000256" key="2">
    <source>
        <dbReference type="ARBA" id="ARBA00009009"/>
    </source>
</evidence>
<dbReference type="Pfam" id="PF13354">
    <property type="entry name" value="Beta-lactamase2"/>
    <property type="match status" value="1"/>
</dbReference>